<protein>
    <submittedName>
        <fullName evidence="3">Uncharacterized protein</fullName>
    </submittedName>
</protein>
<dbReference type="OrthoDB" id="1111222at2"/>
<keyword evidence="4" id="KW-1185">Reference proteome</keyword>
<dbReference type="Proteomes" id="UP000315995">
    <property type="component" value="Chromosome"/>
</dbReference>
<organism evidence="3 4">
    <name type="scientific">Persicimonas caeni</name>
    <dbReference type="NCBI Taxonomy" id="2292766"/>
    <lineage>
        <taxon>Bacteria</taxon>
        <taxon>Deltaproteobacteria</taxon>
        <taxon>Bradymonadales</taxon>
        <taxon>Bradymonadaceae</taxon>
        <taxon>Persicimonas</taxon>
    </lineage>
</organism>
<dbReference type="RefSeq" id="WP_141196703.1">
    <property type="nucleotide sequence ID" value="NZ_CP041186.1"/>
</dbReference>
<evidence type="ECO:0000256" key="1">
    <source>
        <dbReference type="SAM" id="MobiDB-lite"/>
    </source>
</evidence>
<gene>
    <name evidence="3" type="ORF">FIV42_05525</name>
</gene>
<dbReference type="AlphaFoldDB" id="A0A4Y6PQB6"/>
<reference evidence="3 4" key="1">
    <citation type="submission" date="2019-06" db="EMBL/GenBank/DDBJ databases">
        <title>Persicimonas caeni gen. nov., sp. nov., a predatory bacterium isolated from solar saltern.</title>
        <authorList>
            <person name="Wang S."/>
        </authorList>
    </citation>
    <scope>NUCLEOTIDE SEQUENCE [LARGE SCALE GENOMIC DNA]</scope>
    <source>
        <strain evidence="3 4">YN101</strain>
    </source>
</reference>
<proteinExistence type="predicted"/>
<keyword evidence="2" id="KW-0812">Transmembrane</keyword>
<feature type="region of interest" description="Disordered" evidence="1">
    <location>
        <begin position="351"/>
        <end position="398"/>
    </location>
</feature>
<evidence type="ECO:0000256" key="2">
    <source>
        <dbReference type="SAM" id="Phobius"/>
    </source>
</evidence>
<accession>A0A5B8Y2P9</accession>
<feature type="transmembrane region" description="Helical" evidence="2">
    <location>
        <begin position="21"/>
        <end position="39"/>
    </location>
</feature>
<sequence length="398" mass="45716">MAEMDDGKGLIRKVFRQRAEVVKIVLVAVLLSIGVNLIAQFTWDWAKPHKQAMLVVGLFLCVLAVAILAVNLFSKITKVRSVFEGIFVYDEKSDAFVSVDRYWFSHEICRYYDAAIAEDLALKARWENCRFELFGKRNDMFVELATYALLNQLSVHLSDYFNDTSFEDESLEVFQRDDLTKDVLKNEFLALFSKPMEKRAPFVKQTLAEKDTGPGEVIASFSDGAIYEKFRLVLPKGSRLTLRDDGAICVKTRRLDLVLGVRFIGTQSLLPSEFQRLYLGVEQPIHHSVYEVDVSIEASFRLLPLLAKKGWRYYFWLESFFEDIRSKVSREHFLKSIGWQTAYTTYRLMNPETRNDQRESCTSDQEEKPGKAETDTSTGSDIDSAERKRSPDSNDGCE</sequence>
<evidence type="ECO:0000313" key="4">
    <source>
        <dbReference type="Proteomes" id="UP000315995"/>
    </source>
</evidence>
<dbReference type="EMBL" id="CP041186">
    <property type="protein sequence ID" value="QDG50207.1"/>
    <property type="molecule type" value="Genomic_DNA"/>
</dbReference>
<keyword evidence="2" id="KW-1133">Transmembrane helix</keyword>
<keyword evidence="2" id="KW-0472">Membrane</keyword>
<accession>A0A4Y6PQB6</accession>
<name>A0A4Y6PQB6_PERCE</name>
<feature type="compositionally biased region" description="Basic and acidic residues" evidence="1">
    <location>
        <begin position="353"/>
        <end position="374"/>
    </location>
</feature>
<evidence type="ECO:0000313" key="3">
    <source>
        <dbReference type="EMBL" id="QDG50207.1"/>
    </source>
</evidence>
<feature type="transmembrane region" description="Helical" evidence="2">
    <location>
        <begin position="51"/>
        <end position="73"/>
    </location>
</feature>